<dbReference type="GO" id="GO:0016836">
    <property type="term" value="F:hydro-lyase activity"/>
    <property type="evidence" value="ECO:0007669"/>
    <property type="project" value="InterPro"/>
</dbReference>
<accession>A0A1G5E5S3</accession>
<dbReference type="PANTHER" id="PTHR47916">
    <property type="entry name" value="FRUCTOSE-BISPHOSPHATE ALDOLASE CLASS 1"/>
    <property type="match status" value="1"/>
</dbReference>
<dbReference type="EC" id="2.2.1.10" evidence="5"/>
<dbReference type="Pfam" id="PF01791">
    <property type="entry name" value="DeoC"/>
    <property type="match status" value="1"/>
</dbReference>
<dbReference type="AlphaFoldDB" id="A0A1G5E5S3"/>
<dbReference type="Proteomes" id="UP000198870">
    <property type="component" value="Unassembled WGS sequence"/>
</dbReference>
<proteinExistence type="inferred from homology"/>
<dbReference type="GO" id="GO:0008652">
    <property type="term" value="P:amino acid biosynthetic process"/>
    <property type="evidence" value="ECO:0007669"/>
    <property type="project" value="UniProtKB-KW"/>
</dbReference>
<dbReference type="NCBIfam" id="NF005556">
    <property type="entry name" value="PRK07226.1"/>
    <property type="match status" value="1"/>
</dbReference>
<dbReference type="Gene3D" id="3.20.20.70">
    <property type="entry name" value="Aldolase class I"/>
    <property type="match status" value="1"/>
</dbReference>
<dbReference type="HAMAP" id="MF_00960">
    <property type="entry name" value="ADH_synthase"/>
    <property type="match status" value="1"/>
</dbReference>
<reference evidence="7 8" key="1">
    <citation type="submission" date="2016-10" db="EMBL/GenBank/DDBJ databases">
        <authorList>
            <person name="de Groot N.N."/>
        </authorList>
    </citation>
    <scope>NUCLEOTIDE SEQUENCE [LARGE SCALE GENOMIC DNA]</scope>
    <source>
        <strain evidence="7 8">AA1</strain>
    </source>
</reference>
<name>A0A1G5E5S3_9BACT</name>
<keyword evidence="3" id="KW-0057">Aromatic amino acid biosynthesis</keyword>
<evidence type="ECO:0000256" key="6">
    <source>
        <dbReference type="PIRSR" id="PIRSR038992-1"/>
    </source>
</evidence>
<feature type="active site" description="Proton donor" evidence="6">
    <location>
        <position position="147"/>
    </location>
</feature>
<dbReference type="RefSeq" id="WP_092210435.1">
    <property type="nucleotide sequence ID" value="NZ_FMUX01000005.1"/>
</dbReference>
<dbReference type="InterPro" id="IPR002915">
    <property type="entry name" value="DeoC/FbaB/LacD_aldolase"/>
</dbReference>
<feature type="active site" description="Schiff-base intermediate with dihydroxyacetone-P" evidence="6">
    <location>
        <position position="178"/>
    </location>
</feature>
<dbReference type="GO" id="GO:0009073">
    <property type="term" value="P:aromatic amino acid family biosynthetic process"/>
    <property type="evidence" value="ECO:0007669"/>
    <property type="project" value="UniProtKB-KW"/>
</dbReference>
<dbReference type="GO" id="GO:0004332">
    <property type="term" value="F:fructose-bisphosphate aldolase activity"/>
    <property type="evidence" value="ECO:0007669"/>
    <property type="project" value="InterPro"/>
</dbReference>
<gene>
    <name evidence="7" type="ORF">SAMN05216233_105185</name>
</gene>
<dbReference type="InterPro" id="IPR041720">
    <property type="entry name" value="FbaB-like"/>
</dbReference>
<evidence type="ECO:0000256" key="5">
    <source>
        <dbReference type="NCBIfam" id="TIGR01949"/>
    </source>
</evidence>
<dbReference type="PANTHER" id="PTHR47916:SF1">
    <property type="entry name" value="3-HYDROXY-5-PHOSPHONOOXYPENTANE-2,4-DIONE THIOLASE"/>
    <property type="match status" value="1"/>
</dbReference>
<dbReference type="NCBIfam" id="TIGR01949">
    <property type="entry name" value="ADH_synth"/>
    <property type="match status" value="1"/>
</dbReference>
<keyword evidence="2" id="KW-0808">Transferase</keyword>
<dbReference type="PIRSF" id="PIRSF038992">
    <property type="entry name" value="Aldolase_Ia"/>
    <property type="match status" value="1"/>
</dbReference>
<protein>
    <recommendedName>
        <fullName evidence="5">2-amino-3,7-dideoxy-D-threo-hept-6-ulosonate synthase</fullName>
        <ecNumber evidence="5">2.2.1.10</ecNumber>
    </recommendedName>
</protein>
<evidence type="ECO:0000256" key="3">
    <source>
        <dbReference type="ARBA" id="ARBA00023141"/>
    </source>
</evidence>
<dbReference type="InterPro" id="IPR013785">
    <property type="entry name" value="Aldolase_TIM"/>
</dbReference>
<dbReference type="CDD" id="cd00958">
    <property type="entry name" value="DhnA"/>
    <property type="match status" value="1"/>
</dbReference>
<organism evidence="7 8">
    <name type="scientific">Desulfoluna spongiiphila</name>
    <dbReference type="NCBI Taxonomy" id="419481"/>
    <lineage>
        <taxon>Bacteria</taxon>
        <taxon>Pseudomonadati</taxon>
        <taxon>Thermodesulfobacteriota</taxon>
        <taxon>Desulfobacteria</taxon>
        <taxon>Desulfobacterales</taxon>
        <taxon>Desulfolunaceae</taxon>
        <taxon>Desulfoluna</taxon>
    </lineage>
</organism>
<dbReference type="SUPFAM" id="SSF51569">
    <property type="entry name" value="Aldolase"/>
    <property type="match status" value="1"/>
</dbReference>
<dbReference type="SMART" id="SM01133">
    <property type="entry name" value="DeoC"/>
    <property type="match status" value="1"/>
</dbReference>
<evidence type="ECO:0000256" key="1">
    <source>
        <dbReference type="ARBA" id="ARBA00022605"/>
    </source>
</evidence>
<evidence type="ECO:0000313" key="7">
    <source>
        <dbReference type="EMBL" id="SCY22265.1"/>
    </source>
</evidence>
<dbReference type="InterPro" id="IPR010210">
    <property type="entry name" value="ADH_synthase"/>
</dbReference>
<dbReference type="STRING" id="419481.SAMN05216233_105185"/>
<evidence type="ECO:0000313" key="8">
    <source>
        <dbReference type="Proteomes" id="UP000198870"/>
    </source>
</evidence>
<dbReference type="GO" id="GO:0016740">
    <property type="term" value="F:transferase activity"/>
    <property type="evidence" value="ECO:0007669"/>
    <property type="project" value="UniProtKB-KW"/>
</dbReference>
<sequence>MSSIGKMIRFERIFNRSTGRTIIVPMDHGTTVGPIKGVIDMKTTIQKVANGGANAIVEHKGLVAEGLRGTGPDIGLIIHLSASTCLSPFPNAKTLVCSVEEAIKLGADAVSLHLNLGDADEKEMLHDFGRVSADCRTWGLPLLAMCYARGEKITNSYDVNFVKHAARVGGELGADIVKVNYTGSPESFREVTEGCNVPVVIAGGETMDSDREILEMVKGSIDAGGAGISIGRNVFQHRDPENLVKAMHMIIHQGLSVEEALDHLESMA</sequence>
<evidence type="ECO:0000256" key="2">
    <source>
        <dbReference type="ARBA" id="ARBA00022679"/>
    </source>
</evidence>
<dbReference type="OrthoDB" id="5915071at2"/>
<keyword evidence="8" id="KW-1185">Reference proteome</keyword>
<dbReference type="EMBL" id="FMUX01000005">
    <property type="protein sequence ID" value="SCY22265.1"/>
    <property type="molecule type" value="Genomic_DNA"/>
</dbReference>
<keyword evidence="1" id="KW-0028">Amino-acid biosynthesis</keyword>
<dbReference type="InterPro" id="IPR050456">
    <property type="entry name" value="DeoC/FbaB_aldolase"/>
</dbReference>
<evidence type="ECO:0000256" key="4">
    <source>
        <dbReference type="ARBA" id="ARBA00023270"/>
    </source>
</evidence>
<keyword evidence="4" id="KW-0704">Schiff base</keyword>